<evidence type="ECO:0000313" key="7">
    <source>
        <dbReference type="Proteomes" id="UP000540519"/>
    </source>
</evidence>
<keyword evidence="4" id="KW-0961">Cell wall biogenesis/degradation</keyword>
<dbReference type="EMBL" id="RCNR01000025">
    <property type="protein sequence ID" value="MUH36788.1"/>
    <property type="molecule type" value="Genomic_DNA"/>
</dbReference>
<dbReference type="SUPFAM" id="SSF55846">
    <property type="entry name" value="N-acetylmuramoyl-L-alanine amidase-like"/>
    <property type="match status" value="1"/>
</dbReference>
<dbReference type="GO" id="GO:0071555">
    <property type="term" value="P:cell wall organization"/>
    <property type="evidence" value="ECO:0007669"/>
    <property type="project" value="UniProtKB-KW"/>
</dbReference>
<dbReference type="SMART" id="SM00644">
    <property type="entry name" value="Ami_2"/>
    <property type="match status" value="1"/>
</dbReference>
<evidence type="ECO:0000256" key="2">
    <source>
        <dbReference type="ARBA" id="ARBA00011901"/>
    </source>
</evidence>
<evidence type="ECO:0000256" key="4">
    <source>
        <dbReference type="ARBA" id="ARBA00023316"/>
    </source>
</evidence>
<comment type="caution">
    <text evidence="6">The sequence shown here is derived from an EMBL/GenBank/DDBJ whole genome shotgun (WGS) entry which is preliminary data.</text>
</comment>
<dbReference type="Pfam" id="PF01510">
    <property type="entry name" value="Amidase_2"/>
    <property type="match status" value="1"/>
</dbReference>
<dbReference type="PANTHER" id="PTHR30417:SF1">
    <property type="entry name" value="N-ACETYLMURAMOYL-L-ALANINE AMIDASE AMID"/>
    <property type="match status" value="1"/>
</dbReference>
<dbReference type="GO" id="GO:0009253">
    <property type="term" value="P:peptidoglycan catabolic process"/>
    <property type="evidence" value="ECO:0007669"/>
    <property type="project" value="InterPro"/>
</dbReference>
<reference evidence="6 7" key="1">
    <citation type="journal article" date="2019" name="Mar. Drugs">
        <title>Comparative Genomics and CAZyme Genome Repertoires of Marine Zobellia amurskyensis KMM 3526(T) and Zobellia laminariae KMM 3676(T).</title>
        <authorList>
            <person name="Chernysheva N."/>
            <person name="Bystritskaya E."/>
            <person name="Stenkova A."/>
            <person name="Golovkin I."/>
            <person name="Nedashkovskaya O."/>
            <person name="Isaeva M."/>
        </authorList>
    </citation>
    <scope>NUCLEOTIDE SEQUENCE [LARGE SCALE GENOMIC DNA]</scope>
    <source>
        <strain evidence="6 7">KMM 3526</strain>
    </source>
</reference>
<dbReference type="Gene3D" id="3.40.80.10">
    <property type="entry name" value="Peptidoglycan recognition protein-like"/>
    <property type="match status" value="1"/>
</dbReference>
<dbReference type="RefSeq" id="WP_155600244.1">
    <property type="nucleotide sequence ID" value="NZ_RCNR01000025.1"/>
</dbReference>
<accession>A0A7X2ZUS3</accession>
<feature type="domain" description="N-acetylmuramoyl-L-alanine amidase" evidence="5">
    <location>
        <begin position="55"/>
        <end position="206"/>
    </location>
</feature>
<evidence type="ECO:0000256" key="1">
    <source>
        <dbReference type="ARBA" id="ARBA00001561"/>
    </source>
</evidence>
<proteinExistence type="predicted"/>
<name>A0A7X2ZUS3_9FLAO</name>
<dbReference type="GO" id="GO:0008745">
    <property type="term" value="F:N-acetylmuramoyl-L-alanine amidase activity"/>
    <property type="evidence" value="ECO:0007669"/>
    <property type="project" value="UniProtKB-EC"/>
</dbReference>
<evidence type="ECO:0000259" key="5">
    <source>
        <dbReference type="SMART" id="SM00644"/>
    </source>
</evidence>
<dbReference type="InterPro" id="IPR036505">
    <property type="entry name" value="Amidase/PGRP_sf"/>
</dbReference>
<evidence type="ECO:0000313" key="6">
    <source>
        <dbReference type="EMBL" id="MUH36788.1"/>
    </source>
</evidence>
<dbReference type="GO" id="GO:0009254">
    <property type="term" value="P:peptidoglycan turnover"/>
    <property type="evidence" value="ECO:0007669"/>
    <property type="project" value="TreeGrafter"/>
</dbReference>
<dbReference type="OrthoDB" id="9794842at2"/>
<protein>
    <recommendedName>
        <fullName evidence="2">N-acetylmuramoyl-L-alanine amidase</fullName>
        <ecNumber evidence="2">3.5.1.28</ecNumber>
    </recommendedName>
</protein>
<keyword evidence="3" id="KW-0378">Hydrolase</keyword>
<dbReference type="InterPro" id="IPR051206">
    <property type="entry name" value="NAMLAA_amidase_2"/>
</dbReference>
<organism evidence="6 7">
    <name type="scientific">Zobellia amurskyensis</name>
    <dbReference type="NCBI Taxonomy" id="248905"/>
    <lineage>
        <taxon>Bacteria</taxon>
        <taxon>Pseudomonadati</taxon>
        <taxon>Bacteroidota</taxon>
        <taxon>Flavobacteriia</taxon>
        <taxon>Flavobacteriales</taxon>
        <taxon>Flavobacteriaceae</taxon>
        <taxon>Zobellia</taxon>
    </lineage>
</organism>
<dbReference type="PANTHER" id="PTHR30417">
    <property type="entry name" value="N-ACETYLMURAMOYL-L-ALANINE AMIDASE AMID"/>
    <property type="match status" value="1"/>
</dbReference>
<evidence type="ECO:0000256" key="3">
    <source>
        <dbReference type="ARBA" id="ARBA00022801"/>
    </source>
</evidence>
<dbReference type="CDD" id="cd06583">
    <property type="entry name" value="PGRP"/>
    <property type="match status" value="1"/>
</dbReference>
<dbReference type="InterPro" id="IPR002502">
    <property type="entry name" value="Amidase_domain"/>
</dbReference>
<sequence>MINKPKVLAALLCCVAFIHCKPVKETIQIPDIVDKPIIFDETRKELTLEYLQNRYGLKKEIPTIDPKMIVLHWTVIPTLEESFEAFNPSALPNWRPDIKDVSGLNVSSQFMIDRDGTIYRLLPETTMARHVIGLNHCAIGVENVGGSKALPLTDAQVKSNIELVKYLSNKYAIDYVIGHYEYTNFEGHPLWLEKDKGYRTVKTDPGEDFMAKVRQATKNLNFEPVPHKPITQ</sequence>
<dbReference type="EC" id="3.5.1.28" evidence="2"/>
<dbReference type="Proteomes" id="UP000540519">
    <property type="component" value="Unassembled WGS sequence"/>
</dbReference>
<comment type="catalytic activity">
    <reaction evidence="1">
        <text>Hydrolyzes the link between N-acetylmuramoyl residues and L-amino acid residues in certain cell-wall glycopeptides.</text>
        <dbReference type="EC" id="3.5.1.28"/>
    </reaction>
</comment>
<dbReference type="AlphaFoldDB" id="A0A7X2ZUS3"/>
<gene>
    <name evidence="6" type="ORF">D9O36_13115</name>
</gene>
<keyword evidence="7" id="KW-1185">Reference proteome</keyword>